<keyword evidence="17" id="KW-0511">Multifunctional enzyme</keyword>
<dbReference type="GO" id="GO:0046872">
    <property type="term" value="F:metal ion binding"/>
    <property type="evidence" value="ECO:0007669"/>
    <property type="project" value="UniProtKB-KW"/>
</dbReference>
<keyword evidence="14" id="KW-0548">Nucleotidyltransferase</keyword>
<evidence type="ECO:0000256" key="1">
    <source>
        <dbReference type="ARBA" id="ARBA00002180"/>
    </source>
</evidence>
<dbReference type="InterPro" id="IPR057670">
    <property type="entry name" value="SH3_retrovirus"/>
</dbReference>
<dbReference type="InterPro" id="IPR039537">
    <property type="entry name" value="Retrotran_Ty1/copia-like"/>
</dbReference>
<name>A0A4Y2AK38_ARAVE</name>
<evidence type="ECO:0000256" key="7">
    <source>
        <dbReference type="ARBA" id="ARBA00022750"/>
    </source>
</evidence>
<comment type="caution">
    <text evidence="19">The sequence shown here is derived from an EMBL/GenBank/DDBJ whole genome shotgun (WGS) entry which is preliminary data.</text>
</comment>
<comment type="function">
    <text evidence="1">The aspartyl protease (PR) mediates the proteolytic cleavages of the Gag and Gag-Pol polyproteins after assembly of the VLP.</text>
</comment>
<feature type="domain" description="Integrase catalytic" evidence="18">
    <location>
        <begin position="417"/>
        <end position="585"/>
    </location>
</feature>
<keyword evidence="6" id="KW-0547">Nucleotide-binding</keyword>
<evidence type="ECO:0000256" key="16">
    <source>
        <dbReference type="ARBA" id="ARBA00023172"/>
    </source>
</evidence>
<keyword evidence="7" id="KW-0064">Aspartyl protease</keyword>
<evidence type="ECO:0000256" key="15">
    <source>
        <dbReference type="ARBA" id="ARBA00023113"/>
    </source>
</evidence>
<dbReference type="OrthoDB" id="6428138at2759"/>
<evidence type="ECO:0000256" key="12">
    <source>
        <dbReference type="ARBA" id="ARBA00022908"/>
    </source>
</evidence>
<reference evidence="19 20" key="1">
    <citation type="journal article" date="2019" name="Sci. Rep.">
        <title>Orb-weaving spider Araneus ventricosus genome elucidates the spidroin gene catalogue.</title>
        <authorList>
            <person name="Kono N."/>
            <person name="Nakamura H."/>
            <person name="Ohtoshi R."/>
            <person name="Moran D.A.P."/>
            <person name="Shinohara A."/>
            <person name="Yoshida Y."/>
            <person name="Fujiwara M."/>
            <person name="Mori M."/>
            <person name="Tomita M."/>
            <person name="Arakawa K."/>
        </authorList>
    </citation>
    <scope>NUCLEOTIDE SEQUENCE [LARGE SCALE GENOMIC DNA]</scope>
</reference>
<keyword evidence="11" id="KW-0460">Magnesium</keyword>
<dbReference type="PANTHER" id="PTHR42648">
    <property type="entry name" value="TRANSPOSASE, PUTATIVE-RELATED"/>
    <property type="match status" value="1"/>
</dbReference>
<evidence type="ECO:0000259" key="18">
    <source>
        <dbReference type="PROSITE" id="PS50994"/>
    </source>
</evidence>
<keyword evidence="2" id="KW-1188">Viral release from host cell</keyword>
<dbReference type="Gene3D" id="3.30.420.10">
    <property type="entry name" value="Ribonuclease H-like superfamily/Ribonuclease H"/>
    <property type="match status" value="1"/>
</dbReference>
<dbReference type="GO" id="GO:0003676">
    <property type="term" value="F:nucleic acid binding"/>
    <property type="evidence" value="ECO:0007669"/>
    <property type="project" value="InterPro"/>
</dbReference>
<proteinExistence type="predicted"/>
<dbReference type="PANTHER" id="PTHR42648:SF11">
    <property type="entry name" value="TRANSPOSON TY4-P GAG-POL POLYPROTEIN"/>
    <property type="match status" value="1"/>
</dbReference>
<dbReference type="InterPro" id="IPR012337">
    <property type="entry name" value="RNaseH-like_sf"/>
</dbReference>
<keyword evidence="15" id="KW-0917">Virion maturation</keyword>
<evidence type="ECO:0000256" key="9">
    <source>
        <dbReference type="ARBA" id="ARBA00022801"/>
    </source>
</evidence>
<dbReference type="Pfam" id="PF25597">
    <property type="entry name" value="SH3_retrovirus"/>
    <property type="match status" value="1"/>
</dbReference>
<keyword evidence="8" id="KW-0255">Endonuclease</keyword>
<dbReference type="GO" id="GO:0004190">
    <property type="term" value="F:aspartic-type endopeptidase activity"/>
    <property type="evidence" value="ECO:0007669"/>
    <property type="project" value="UniProtKB-KW"/>
</dbReference>
<evidence type="ECO:0000256" key="5">
    <source>
        <dbReference type="ARBA" id="ARBA00022723"/>
    </source>
</evidence>
<evidence type="ECO:0000256" key="3">
    <source>
        <dbReference type="ARBA" id="ARBA00022670"/>
    </source>
</evidence>
<keyword evidence="4" id="KW-0540">Nuclease</keyword>
<dbReference type="InterPro" id="IPR001584">
    <property type="entry name" value="Integrase_cat-core"/>
</dbReference>
<evidence type="ECO:0000256" key="10">
    <source>
        <dbReference type="ARBA" id="ARBA00022840"/>
    </source>
</evidence>
<keyword evidence="10" id="KW-0067">ATP-binding</keyword>
<evidence type="ECO:0000256" key="14">
    <source>
        <dbReference type="ARBA" id="ARBA00022932"/>
    </source>
</evidence>
<dbReference type="InterPro" id="IPR054722">
    <property type="entry name" value="PolX-like_BBD"/>
</dbReference>
<evidence type="ECO:0000313" key="20">
    <source>
        <dbReference type="Proteomes" id="UP000499080"/>
    </source>
</evidence>
<dbReference type="InterPro" id="IPR036397">
    <property type="entry name" value="RNaseH_sf"/>
</dbReference>
<evidence type="ECO:0000313" key="19">
    <source>
        <dbReference type="EMBL" id="GBL79616.1"/>
    </source>
</evidence>
<protein>
    <submittedName>
        <fullName evidence="19">Retrovirus-related Pol polyprotein from transposon TNT 1-94</fullName>
    </submittedName>
</protein>
<dbReference type="Pfam" id="PF07727">
    <property type="entry name" value="RVT_2"/>
    <property type="match status" value="1"/>
</dbReference>
<evidence type="ECO:0000256" key="8">
    <source>
        <dbReference type="ARBA" id="ARBA00022759"/>
    </source>
</evidence>
<sequence>MEFRAHVDKLMGASNWSKWKRQVELLLLHHDVHELISGDRLCPVLAEDATLEVTVLYEKSRKSFMKDDSLAQLVLVGSMDDANVELTVTCDSAKSIWEKLLSVYEQSSGQRLDRLMEQFFRSEKYGDDDVTHIAKLQKNFSELNDELKRVAKTTLPELLLMSRIMSTLTLEFFEFKSVWESIPIEERWKENAMCRKPGHIARDCWKNDRKQKTSGDAFVCIVEGVTEKEQWIADRGASAHKASYRKYFLHFKEFSSPKPVYVGNNNAIMAYGQGTVNVDMKVNGKWVSNHFSEVWYVPDVSRNLFSVSQTLAKGFVFRAEGNECSFTRDGHVRLRGIRTVNGLYALKMRVVCPEVPAEVCFASADQSLQLWHERLCHQNKTYVKEFLGQRGIEVCESKVSCESCLYGKQQRGRFHERSSRPIVTGALIHADVCGPMQERSIGGSRYFVCFKDDFSRFRRVFFMESKSEVSNCLKVFLSEAKTAGHTIKEFLSDGGGEFKNSQVCGMLQSCGINIRYSMPYTPEQNGTAERENRTIVEAARSILHHKGLPLKMWAEAVNTAVYVLNRTGPTREKEKTPIELWSASSFNVRYLKVFGTKCFVHVPKQRRKKLDPKSVTGFFVGYCGEKDVYRVWLKKQNKIILSRDVIFENEASYSVIAQNGKSCSVVNEPSVDHGSEIELIRSSDVPDSDICQEIWEASCDAMDSKESSDEQERNLRDRSMLKKPAWYDNCVLLAEHAEPDTYKEAVASKESSEWLAAMKEEMDSLEANNTWELVNLSQDRKAIGSRWVFKIKKNADGTVQHFKARLVAKGYRQKVGVDFNETFSAVVRWDTIRTVFSVAAYKTLKLVQFDVKAAFLYGDLQEDIYMHQPQGFEDGTGQVCKLLKSIYGLKQAPRVWTLQNFAMKCGLKQSNSDPCLFLNDEKSIYLIVYVDDGIIASVDEQAVKQFLEKLKSEFSVVIGVANYFLGMQIECLEDGDIFSPGGLL</sequence>
<organism evidence="19 20">
    <name type="scientific">Araneus ventricosus</name>
    <name type="common">Orbweaver spider</name>
    <name type="synonym">Epeira ventricosa</name>
    <dbReference type="NCBI Taxonomy" id="182803"/>
    <lineage>
        <taxon>Eukaryota</taxon>
        <taxon>Metazoa</taxon>
        <taxon>Ecdysozoa</taxon>
        <taxon>Arthropoda</taxon>
        <taxon>Chelicerata</taxon>
        <taxon>Arachnida</taxon>
        <taxon>Araneae</taxon>
        <taxon>Araneomorphae</taxon>
        <taxon>Entelegynae</taxon>
        <taxon>Araneoidea</taxon>
        <taxon>Araneidae</taxon>
        <taxon>Araneus</taxon>
    </lineage>
</organism>
<keyword evidence="3" id="KW-0645">Protease</keyword>
<dbReference type="GO" id="GO:0003887">
    <property type="term" value="F:DNA-directed DNA polymerase activity"/>
    <property type="evidence" value="ECO:0007669"/>
    <property type="project" value="UniProtKB-KW"/>
</dbReference>
<keyword evidence="16" id="KW-0233">DNA recombination</keyword>
<gene>
    <name evidence="19" type="primary">POLX_368</name>
    <name evidence="19" type="ORF">AVEN_18174_1</name>
</gene>
<dbReference type="EMBL" id="BGPR01000019">
    <property type="protein sequence ID" value="GBL79616.1"/>
    <property type="molecule type" value="Genomic_DNA"/>
</dbReference>
<dbReference type="InterPro" id="IPR043502">
    <property type="entry name" value="DNA/RNA_pol_sf"/>
</dbReference>
<dbReference type="InterPro" id="IPR013103">
    <property type="entry name" value="RVT_2"/>
</dbReference>
<accession>A0A4Y2AK38</accession>
<dbReference type="Proteomes" id="UP000499080">
    <property type="component" value="Unassembled WGS sequence"/>
</dbReference>
<evidence type="ECO:0000256" key="11">
    <source>
        <dbReference type="ARBA" id="ARBA00022842"/>
    </source>
</evidence>
<dbReference type="Pfam" id="PF22936">
    <property type="entry name" value="Pol_BBD"/>
    <property type="match status" value="1"/>
</dbReference>
<dbReference type="Pfam" id="PF14223">
    <property type="entry name" value="Retrotran_gag_2"/>
    <property type="match status" value="1"/>
</dbReference>
<evidence type="ECO:0000256" key="4">
    <source>
        <dbReference type="ARBA" id="ARBA00022722"/>
    </source>
</evidence>
<dbReference type="GO" id="GO:0005524">
    <property type="term" value="F:ATP binding"/>
    <property type="evidence" value="ECO:0007669"/>
    <property type="project" value="UniProtKB-KW"/>
</dbReference>
<keyword evidence="13" id="KW-0695">RNA-directed DNA polymerase</keyword>
<keyword evidence="20" id="KW-1185">Reference proteome</keyword>
<dbReference type="GO" id="GO:0004519">
    <property type="term" value="F:endonuclease activity"/>
    <property type="evidence" value="ECO:0007669"/>
    <property type="project" value="UniProtKB-KW"/>
</dbReference>
<dbReference type="GO" id="GO:0042575">
    <property type="term" value="C:DNA polymerase complex"/>
    <property type="evidence" value="ECO:0007669"/>
    <property type="project" value="UniProtKB-ARBA"/>
</dbReference>
<keyword evidence="14" id="KW-0239">DNA-directed DNA polymerase</keyword>
<keyword evidence="5" id="KW-0479">Metal-binding</keyword>
<evidence type="ECO:0000256" key="2">
    <source>
        <dbReference type="ARBA" id="ARBA00022612"/>
    </source>
</evidence>
<evidence type="ECO:0000256" key="13">
    <source>
        <dbReference type="ARBA" id="ARBA00022918"/>
    </source>
</evidence>
<dbReference type="AlphaFoldDB" id="A0A4Y2AK38"/>
<dbReference type="SUPFAM" id="SSF56672">
    <property type="entry name" value="DNA/RNA polymerases"/>
    <property type="match status" value="1"/>
</dbReference>
<keyword evidence="14" id="KW-0808">Transferase</keyword>
<dbReference type="Pfam" id="PF13976">
    <property type="entry name" value="gag_pre-integrs"/>
    <property type="match status" value="1"/>
</dbReference>
<dbReference type="SUPFAM" id="SSF53098">
    <property type="entry name" value="Ribonuclease H-like"/>
    <property type="match status" value="1"/>
</dbReference>
<evidence type="ECO:0000256" key="17">
    <source>
        <dbReference type="ARBA" id="ARBA00023268"/>
    </source>
</evidence>
<dbReference type="InterPro" id="IPR025724">
    <property type="entry name" value="GAG-pre-integrase_dom"/>
</dbReference>
<keyword evidence="12" id="KW-0229">DNA integration</keyword>
<dbReference type="GO" id="GO:0006310">
    <property type="term" value="P:DNA recombination"/>
    <property type="evidence" value="ECO:0007669"/>
    <property type="project" value="UniProtKB-KW"/>
</dbReference>
<evidence type="ECO:0000256" key="6">
    <source>
        <dbReference type="ARBA" id="ARBA00022741"/>
    </source>
</evidence>
<dbReference type="GO" id="GO:0006508">
    <property type="term" value="P:proteolysis"/>
    <property type="evidence" value="ECO:0007669"/>
    <property type="project" value="UniProtKB-KW"/>
</dbReference>
<dbReference type="PROSITE" id="PS50994">
    <property type="entry name" value="INTEGRASE"/>
    <property type="match status" value="1"/>
</dbReference>
<dbReference type="GO" id="GO:0015074">
    <property type="term" value="P:DNA integration"/>
    <property type="evidence" value="ECO:0007669"/>
    <property type="project" value="UniProtKB-KW"/>
</dbReference>
<dbReference type="GO" id="GO:0003964">
    <property type="term" value="F:RNA-directed DNA polymerase activity"/>
    <property type="evidence" value="ECO:0007669"/>
    <property type="project" value="UniProtKB-KW"/>
</dbReference>
<keyword evidence="9" id="KW-0378">Hydrolase</keyword>